<protein>
    <submittedName>
        <fullName evidence="2">Uncharacterized protein</fullName>
    </submittedName>
</protein>
<comment type="caution">
    <text evidence="2">The sequence shown here is derived from an EMBL/GenBank/DDBJ whole genome shotgun (WGS) entry which is preliminary data.</text>
</comment>
<sequence>MGSGEFNVPPTVRRPSTVSPGNGTERPVANVAGGSCTGRDAAFDCAGACAGTGVPWPPPLPQPASALTTTTAAPARSADLWIARLLRTGPPYLTIQQSLK</sequence>
<dbReference type="Proteomes" id="UP000619355">
    <property type="component" value="Unassembled WGS sequence"/>
</dbReference>
<evidence type="ECO:0000313" key="2">
    <source>
        <dbReference type="EMBL" id="GHG43339.1"/>
    </source>
</evidence>
<dbReference type="EMBL" id="BNBF01000004">
    <property type="protein sequence ID" value="GHG43339.1"/>
    <property type="molecule type" value="Genomic_DNA"/>
</dbReference>
<dbReference type="AlphaFoldDB" id="A0A919C5C4"/>
<organism evidence="2 3">
    <name type="scientific">Streptomyces capoamus</name>
    <dbReference type="NCBI Taxonomy" id="68183"/>
    <lineage>
        <taxon>Bacteria</taxon>
        <taxon>Bacillati</taxon>
        <taxon>Actinomycetota</taxon>
        <taxon>Actinomycetes</taxon>
        <taxon>Kitasatosporales</taxon>
        <taxon>Streptomycetaceae</taxon>
        <taxon>Streptomyces</taxon>
    </lineage>
</organism>
<proteinExistence type="predicted"/>
<feature type="region of interest" description="Disordered" evidence="1">
    <location>
        <begin position="1"/>
        <end position="31"/>
    </location>
</feature>
<evidence type="ECO:0000313" key="3">
    <source>
        <dbReference type="Proteomes" id="UP000619355"/>
    </source>
</evidence>
<keyword evidence="3" id="KW-1185">Reference proteome</keyword>
<name>A0A919C5C4_9ACTN</name>
<gene>
    <name evidence="2" type="ORF">GCM10018980_20240</name>
</gene>
<reference evidence="3" key="1">
    <citation type="journal article" date="2019" name="Int. J. Syst. Evol. Microbiol.">
        <title>The Global Catalogue of Microorganisms (GCM) 10K type strain sequencing project: providing services to taxonomists for standard genome sequencing and annotation.</title>
        <authorList>
            <consortium name="The Broad Institute Genomics Platform"/>
            <consortium name="The Broad Institute Genome Sequencing Center for Infectious Disease"/>
            <person name="Wu L."/>
            <person name="Ma J."/>
        </authorList>
    </citation>
    <scope>NUCLEOTIDE SEQUENCE [LARGE SCALE GENOMIC DNA]</scope>
    <source>
        <strain evidence="3">JCM 4253</strain>
    </source>
</reference>
<accession>A0A919C5C4</accession>
<evidence type="ECO:0000256" key="1">
    <source>
        <dbReference type="SAM" id="MobiDB-lite"/>
    </source>
</evidence>